<dbReference type="InterPro" id="IPR036322">
    <property type="entry name" value="WD40_repeat_dom_sf"/>
</dbReference>
<organism evidence="1 2">
    <name type="scientific">Zygosaccharomyces rouxii</name>
    <dbReference type="NCBI Taxonomy" id="4956"/>
    <lineage>
        <taxon>Eukaryota</taxon>
        <taxon>Fungi</taxon>
        <taxon>Dikarya</taxon>
        <taxon>Ascomycota</taxon>
        <taxon>Saccharomycotina</taxon>
        <taxon>Saccharomycetes</taxon>
        <taxon>Saccharomycetales</taxon>
        <taxon>Saccharomycetaceae</taxon>
        <taxon>Zygosaccharomyces</taxon>
    </lineage>
</organism>
<dbReference type="SUPFAM" id="SSF50978">
    <property type="entry name" value="WD40 repeat-like"/>
    <property type="match status" value="1"/>
</dbReference>
<reference evidence="1 2" key="1">
    <citation type="submission" date="2016-08" db="EMBL/GenBank/DDBJ databases">
        <title>Draft genome sequence of allopolyploid Zygosaccharomyces rouxii.</title>
        <authorList>
            <person name="Watanabe J."/>
            <person name="Uehara K."/>
            <person name="Mogi Y."/>
            <person name="Tsukioka Y."/>
        </authorList>
    </citation>
    <scope>NUCLEOTIDE SEQUENCE [LARGE SCALE GENOMIC DNA]</scope>
    <source>
        <strain evidence="1 2">NBRC 110957</strain>
    </source>
</reference>
<sequence>MDDLKYLSDELKFRKDLELPLREYRLDPYGDFPSGRVIGYQKLNNDNLHLLCFNNGLYVFDLDHLVYHEKASPLSSFVAYLYLENFQGTNGECFPAHVFFKSDGIILFYRINLSTLKFSPVFISERGDFSVLNFQSITASSKNGIYISQAGKTIYKWSYFDPRESLGVFLPVERQPLQYSTFMLNDSIFLCVYKSVFNGDVFVEFSKHCSRTGIFKPLKRATLGNLDFKSVIIEKINDQLVLCVTSNKTWNFTSDLKVFQRKNKGLPNDAQFFSISWNSMMNSILLHTSSDVFETTDLDIHLAKPPIRWSSKKIHSISSYSASMVDYSYELRENLYVIIYARGLVVLVNSSTLQSSVLKCDYENRSYFAGQIAANKGSDLNTVLLCGASGDRHGFFEKRFLQYPPCKRVFPFSKRLIHTPVTNLWSTKDGIFYESLGTIYNSDSDSDNGQDGIWVSKTGEVLKDADDETLFKESVASSWGDEAEEVSGAMSWERNTDYIATICANGVLELLKYTEESAPQKILQLQLGEWLNEATVVSACYNYRKKILHVAAFVDYRKIFYCDNRNKSFEIPVEHDFQVAGLQIIDNYVNLARGFTDRLVSNVLIVATSFDGRIRIYSMLNEKVILEIKSPQNSEFQMVKFFNFIIFHNAFEVILLRTCDLVYGNLPLPEIPYKIIHLKNNEICILDRCWNLQFLEISASVEKQLMIHEPEYQSQFYNFGDYLPLQMSLMPGSDNLVAMALKNYSNSAGLQLVLFDHINMKTVKSQEWDEVASGVLLVSYFNHLLLSYYKDDHSIVKIFDFHLKLIRRMSFDHRIPSLYFTTPGLESIRSGLRIKDCEEFTSGLPENIIENLCRHFNDPRNSKYRTIYETAKRPQLVTWHHGKEDEYQATDTDILIDFVEDRREPTISRPKNYKLHLTFNNHISIDDFKKLIPYEILSVSPIDEFIYNIQDGIQRTSYIRPLFLITCSHNAIYILSAKYIEPDEWK</sequence>
<evidence type="ECO:0000313" key="1">
    <source>
        <dbReference type="EMBL" id="GAV49478.1"/>
    </source>
</evidence>
<dbReference type="Proteomes" id="UP000187013">
    <property type="component" value="Unassembled WGS sequence"/>
</dbReference>
<dbReference type="OrthoDB" id="4038967at2759"/>
<protein>
    <submittedName>
        <fullName evidence="1">Uncharacterized protein</fullName>
    </submittedName>
</protein>
<dbReference type="AlphaFoldDB" id="A0A1Q3A1C6"/>
<proteinExistence type="predicted"/>
<comment type="caution">
    <text evidence="1">The sequence shown here is derived from an EMBL/GenBank/DDBJ whole genome shotgun (WGS) entry which is preliminary data.</text>
</comment>
<accession>A0A1Q3A1C6</accession>
<dbReference type="EMBL" id="BDGX01000016">
    <property type="protein sequence ID" value="GAV49478.1"/>
    <property type="molecule type" value="Genomic_DNA"/>
</dbReference>
<gene>
    <name evidence="1" type="ORF">ZYGR_0P01220</name>
</gene>
<evidence type="ECO:0000313" key="2">
    <source>
        <dbReference type="Proteomes" id="UP000187013"/>
    </source>
</evidence>
<name>A0A1Q3A1C6_ZYGRO</name>